<evidence type="ECO:0000313" key="2">
    <source>
        <dbReference type="Proteomes" id="UP001056707"/>
    </source>
</evidence>
<gene>
    <name evidence="1" type="ORF">M3M35_07205</name>
</gene>
<dbReference type="Proteomes" id="UP001056707">
    <property type="component" value="Chromosome"/>
</dbReference>
<accession>A0ABY5BNK3</accession>
<organism evidence="1 2">
    <name type="scientific">Fructilactobacillus myrtifloralis</name>
    <dbReference type="NCBI Taxonomy" id="2940301"/>
    <lineage>
        <taxon>Bacteria</taxon>
        <taxon>Bacillati</taxon>
        <taxon>Bacillota</taxon>
        <taxon>Bacilli</taxon>
        <taxon>Lactobacillales</taxon>
        <taxon>Lactobacillaceae</taxon>
        <taxon>Fructilactobacillus</taxon>
    </lineage>
</organism>
<dbReference type="InterPro" id="IPR010861">
    <property type="entry name" value="DUF1492"/>
</dbReference>
<proteinExistence type="predicted"/>
<dbReference type="RefSeq" id="WP_252749964.1">
    <property type="nucleotide sequence ID" value="NZ_CP097116.1"/>
</dbReference>
<reference evidence="1" key="1">
    <citation type="submission" date="2022-05" db="EMBL/GenBank/DDBJ databases">
        <authorList>
            <person name="Oliphant S.A."/>
            <person name="Watson-Haigh N.S."/>
            <person name="Sumby K.M."/>
            <person name="Gardner J.M."/>
            <person name="Jiranek V."/>
        </authorList>
    </citation>
    <scope>NUCLEOTIDE SEQUENCE</scope>
    <source>
        <strain evidence="1">KI16_H9</strain>
    </source>
</reference>
<sequence length="139" mass="15856">MDLIPEIDREATIKATKRFFKKVWPRIVLQSGLSAISLRSPEITDMPSSAPVGNSNEELVVRMLDSQTQVKNIIRCMDSLETKKKTILREAYISNIQNWKIAQEIGYSLPRYYQLKNEALVDFADAATVYGFDLLVEKS</sequence>
<dbReference type="NCBIfam" id="TIGR01637">
    <property type="entry name" value="phage_arpU"/>
    <property type="match status" value="1"/>
</dbReference>
<dbReference type="EMBL" id="CP097116">
    <property type="protein sequence ID" value="USS85069.1"/>
    <property type="molecule type" value="Genomic_DNA"/>
</dbReference>
<name>A0ABY5BNK3_9LACO</name>
<dbReference type="Pfam" id="PF07374">
    <property type="entry name" value="DUF1492"/>
    <property type="match status" value="1"/>
</dbReference>
<dbReference type="InterPro" id="IPR006524">
    <property type="entry name" value="ArpU-like"/>
</dbReference>
<keyword evidence="2" id="KW-1185">Reference proteome</keyword>
<protein>
    <submittedName>
        <fullName evidence="1">DUF1492 domain-containing protein</fullName>
    </submittedName>
</protein>
<evidence type="ECO:0000313" key="1">
    <source>
        <dbReference type="EMBL" id="USS85069.1"/>
    </source>
</evidence>